<organism evidence="1 2">
    <name type="scientific">Clostridium chromiireducens</name>
    <dbReference type="NCBI Taxonomy" id="225345"/>
    <lineage>
        <taxon>Bacteria</taxon>
        <taxon>Bacillati</taxon>
        <taxon>Bacillota</taxon>
        <taxon>Clostridia</taxon>
        <taxon>Eubacteriales</taxon>
        <taxon>Clostridiaceae</taxon>
        <taxon>Clostridium</taxon>
    </lineage>
</organism>
<reference evidence="1 2" key="1">
    <citation type="submission" date="2018-08" db="EMBL/GenBank/DDBJ databases">
        <title>Genome of Clostridium chromiireducens C1, DSM12136.</title>
        <authorList>
            <person name="Xing M."/>
            <person name="Wei Y."/>
            <person name="Ang E.L."/>
            <person name="Zhao H."/>
            <person name="Zhang Y."/>
        </authorList>
    </citation>
    <scope>NUCLEOTIDE SEQUENCE [LARGE SCALE GENOMIC DNA]</scope>
    <source>
        <strain evidence="1 2">C1</strain>
    </source>
</reference>
<evidence type="ECO:0000313" key="1">
    <source>
        <dbReference type="EMBL" id="RII33734.1"/>
    </source>
</evidence>
<dbReference type="Proteomes" id="UP000265930">
    <property type="component" value="Unassembled WGS sequence"/>
</dbReference>
<dbReference type="EMBL" id="QXDJ01000004">
    <property type="protein sequence ID" value="RII33734.1"/>
    <property type="molecule type" value="Genomic_DNA"/>
</dbReference>
<protein>
    <submittedName>
        <fullName evidence="1">Polyketide cyclase</fullName>
    </submittedName>
</protein>
<accession>A0A399IKV4</accession>
<evidence type="ECO:0000313" key="2">
    <source>
        <dbReference type="Proteomes" id="UP000265930"/>
    </source>
</evidence>
<comment type="caution">
    <text evidence="1">The sequence shown here is derived from an EMBL/GenBank/DDBJ whole genome shotgun (WGS) entry which is preliminary data.</text>
</comment>
<proteinExistence type="predicted"/>
<dbReference type="RefSeq" id="WP_119367580.1">
    <property type="nucleotide sequence ID" value="NZ_QXDJ01000004.1"/>
</dbReference>
<sequence length="131" mass="15341">MKRSTVIATFESSVEKVWDVVTVNNNCSWRSDLSQIIVSSDNNFSEYAKNGFKTDFTITLKKPYKQYEFDMKNKNMSGHWKGVFSQNETGTRIEFAEEVQVKNPIMNLFVKFYLKKQQEIYIKDLKKALGE</sequence>
<name>A0A399IKV4_9CLOT</name>
<gene>
    <name evidence="1" type="ORF">D2A34_18625</name>
</gene>
<dbReference type="AlphaFoldDB" id="A0A399IKV4"/>
<dbReference type="SUPFAM" id="SSF55961">
    <property type="entry name" value="Bet v1-like"/>
    <property type="match status" value="1"/>
</dbReference>